<keyword evidence="2 6" id="KW-0678">Repressor</keyword>
<dbReference type="PANTHER" id="PTHR33057:SF167">
    <property type="entry name" value="TRANSCRIPTION REPRESSOR"/>
    <property type="match status" value="1"/>
</dbReference>
<protein>
    <recommendedName>
        <fullName evidence="6">Transcription repressor</fullName>
    </recommendedName>
    <alternativeName>
        <fullName evidence="6">Ovate family protein</fullName>
    </alternativeName>
</protein>
<feature type="region of interest" description="Disordered" evidence="7">
    <location>
        <begin position="99"/>
        <end position="194"/>
    </location>
</feature>
<dbReference type="GO" id="GO:0005634">
    <property type="term" value="C:nucleus"/>
    <property type="evidence" value="ECO:0007669"/>
    <property type="project" value="UniProtKB-SubCell"/>
</dbReference>
<evidence type="ECO:0000256" key="2">
    <source>
        <dbReference type="ARBA" id="ARBA00022491"/>
    </source>
</evidence>
<reference evidence="10" key="2">
    <citation type="submission" date="2025-08" db="UniProtKB">
        <authorList>
            <consortium name="RefSeq"/>
        </authorList>
    </citation>
    <scope>IDENTIFICATION</scope>
    <source>
        <tissue evidence="10">Leaf</tissue>
    </source>
</reference>
<dbReference type="KEGG" id="nta:107776678"/>
<dbReference type="OrthoDB" id="1928390at2759"/>
<dbReference type="PROSITE" id="PS51754">
    <property type="entry name" value="OVATE"/>
    <property type="match status" value="1"/>
</dbReference>
<dbReference type="STRING" id="4097.A0A1S3YIJ3"/>
<dbReference type="Pfam" id="PF04844">
    <property type="entry name" value="Ovate"/>
    <property type="match status" value="1"/>
</dbReference>
<feature type="compositionally biased region" description="Basic and acidic residues" evidence="7">
    <location>
        <begin position="111"/>
        <end position="137"/>
    </location>
</feature>
<dbReference type="OMA" id="ETDCCND"/>
<dbReference type="GeneID" id="107776678"/>
<proteinExistence type="predicted"/>
<evidence type="ECO:0000313" key="10">
    <source>
        <dbReference type="RefSeq" id="XP_016452076.1"/>
    </source>
</evidence>
<reference evidence="9" key="1">
    <citation type="journal article" date="2014" name="Nat. Commun.">
        <title>The tobacco genome sequence and its comparison with those of tomato and potato.</title>
        <authorList>
            <person name="Sierro N."/>
            <person name="Battey J.N."/>
            <person name="Ouadi S."/>
            <person name="Bakaher N."/>
            <person name="Bovet L."/>
            <person name="Willig A."/>
            <person name="Goepfert S."/>
            <person name="Peitsch M.C."/>
            <person name="Ivanov N.V."/>
        </authorList>
    </citation>
    <scope>NUCLEOTIDE SEQUENCE [LARGE SCALE GENOMIC DNA]</scope>
</reference>
<dbReference type="RefSeq" id="XP_016452076.1">
    <property type="nucleotide sequence ID" value="XM_016596590.1"/>
</dbReference>
<evidence type="ECO:0000259" key="8">
    <source>
        <dbReference type="PROSITE" id="PS51754"/>
    </source>
</evidence>
<sequence>MEKRFKLRISKVVSSFHSSCRSKDPSILPQDPVPSFFRSSSINLNTQLITSTVNNLPITPPPPSIPHHHQHPHRSSFKLHVSSALVTAGCRCSWGNGEAYASDESQTRSSRSQEFKWKKEEKLHGVNKNDDETEQPHRKISNSSVSDNSDSEVLALPPPSHSITEKNKQRTQKKKNKTRFCMSTSSADESDGNFSREIWDEEEEEAETLISSCRSLEYSTDSSSDLNQQLETIYETTKTRRQKGTIGSTKRRTVKHSKRSVSRGMNIGRKPSVSTTSSDNELPPRLSVFKKLIPCSVDGKVKESFAIVKKSEDPYEDFKRSMMEMIFEKQMFEKNDLEQLLQCFLSLNAKHYHGVIVEAFSEIWKTLFSPNHNDSSSICNF</sequence>
<dbReference type="RefSeq" id="XP_016452076.1">
    <property type="nucleotide sequence ID" value="XM_016596590.2"/>
</dbReference>
<evidence type="ECO:0000256" key="4">
    <source>
        <dbReference type="ARBA" id="ARBA00023163"/>
    </source>
</evidence>
<gene>
    <name evidence="10" type="primary">LOC107776678</name>
</gene>
<evidence type="ECO:0000256" key="1">
    <source>
        <dbReference type="ARBA" id="ARBA00004123"/>
    </source>
</evidence>
<dbReference type="GO" id="GO:0045892">
    <property type="term" value="P:negative regulation of DNA-templated transcription"/>
    <property type="evidence" value="ECO:0007669"/>
    <property type="project" value="UniProtKB-UniRule"/>
</dbReference>
<feature type="region of interest" description="Disordered" evidence="7">
    <location>
        <begin position="57"/>
        <end position="76"/>
    </location>
</feature>
<evidence type="ECO:0000256" key="7">
    <source>
        <dbReference type="SAM" id="MobiDB-lite"/>
    </source>
</evidence>
<evidence type="ECO:0000313" key="9">
    <source>
        <dbReference type="Proteomes" id="UP000790787"/>
    </source>
</evidence>
<name>A0A1S3YIJ3_TOBAC</name>
<keyword evidence="5 6" id="KW-0539">Nucleus</keyword>
<keyword evidence="4 6" id="KW-0804">Transcription</keyword>
<feature type="compositionally biased region" description="Basic residues" evidence="7">
    <location>
        <begin position="239"/>
        <end position="261"/>
    </location>
</feature>
<organism evidence="9 10">
    <name type="scientific">Nicotiana tabacum</name>
    <name type="common">Common tobacco</name>
    <dbReference type="NCBI Taxonomy" id="4097"/>
    <lineage>
        <taxon>Eukaryota</taxon>
        <taxon>Viridiplantae</taxon>
        <taxon>Streptophyta</taxon>
        <taxon>Embryophyta</taxon>
        <taxon>Tracheophyta</taxon>
        <taxon>Spermatophyta</taxon>
        <taxon>Magnoliopsida</taxon>
        <taxon>eudicotyledons</taxon>
        <taxon>Gunneridae</taxon>
        <taxon>Pentapetalae</taxon>
        <taxon>asterids</taxon>
        <taxon>lamiids</taxon>
        <taxon>Solanales</taxon>
        <taxon>Solanaceae</taxon>
        <taxon>Nicotianoideae</taxon>
        <taxon>Nicotianeae</taxon>
        <taxon>Nicotiana</taxon>
    </lineage>
</organism>
<feature type="compositionally biased region" description="Basic residues" evidence="7">
    <location>
        <begin position="66"/>
        <end position="76"/>
    </location>
</feature>
<feature type="compositionally biased region" description="Basic residues" evidence="7">
    <location>
        <begin position="169"/>
        <end position="178"/>
    </location>
</feature>
<keyword evidence="3 6" id="KW-0805">Transcription regulation</keyword>
<comment type="subcellular location">
    <subcellularLocation>
        <location evidence="1 6">Nucleus</location>
    </subcellularLocation>
</comment>
<accession>A0A1S3YIJ3</accession>
<dbReference type="InterPro" id="IPR006458">
    <property type="entry name" value="Ovate_C"/>
</dbReference>
<dbReference type="Proteomes" id="UP000790787">
    <property type="component" value="Chromosome 21"/>
</dbReference>
<dbReference type="InterPro" id="IPR038933">
    <property type="entry name" value="Ovate"/>
</dbReference>
<feature type="domain" description="OVATE" evidence="8">
    <location>
        <begin position="307"/>
        <end position="366"/>
    </location>
</feature>
<evidence type="ECO:0000256" key="3">
    <source>
        <dbReference type="ARBA" id="ARBA00023015"/>
    </source>
</evidence>
<dbReference type="NCBIfam" id="TIGR01568">
    <property type="entry name" value="A_thal_3678"/>
    <property type="match status" value="1"/>
</dbReference>
<keyword evidence="9" id="KW-1185">Reference proteome</keyword>
<evidence type="ECO:0000256" key="6">
    <source>
        <dbReference type="RuleBase" id="RU367028"/>
    </source>
</evidence>
<comment type="function">
    <text evidence="6">Transcriptional repressor that regulates multiple aspects of plant growth and development.</text>
</comment>
<dbReference type="PANTHER" id="PTHR33057">
    <property type="entry name" value="TRANSCRIPTION REPRESSOR OFP7-RELATED"/>
    <property type="match status" value="1"/>
</dbReference>
<evidence type="ECO:0000256" key="5">
    <source>
        <dbReference type="ARBA" id="ARBA00023242"/>
    </source>
</evidence>
<dbReference type="PaxDb" id="4097-A0A1S3YIJ3"/>
<dbReference type="AlphaFoldDB" id="A0A1S3YIJ3"/>
<feature type="region of interest" description="Disordered" evidence="7">
    <location>
        <begin position="237"/>
        <end position="280"/>
    </location>
</feature>